<dbReference type="Pfam" id="PF01612">
    <property type="entry name" value="DNA_pol_A_exo1"/>
    <property type="match status" value="1"/>
</dbReference>
<organism evidence="11">
    <name type="scientific">Eremomyces bilateralis CBS 781.70</name>
    <dbReference type="NCBI Taxonomy" id="1392243"/>
    <lineage>
        <taxon>Eukaryota</taxon>
        <taxon>Fungi</taxon>
        <taxon>Dikarya</taxon>
        <taxon>Ascomycota</taxon>
        <taxon>Pezizomycotina</taxon>
        <taxon>Dothideomycetes</taxon>
        <taxon>Dothideomycetes incertae sedis</taxon>
        <taxon>Eremomycetales</taxon>
        <taxon>Eremomycetaceae</taxon>
        <taxon>Eremomyces</taxon>
    </lineage>
</organism>
<dbReference type="InterPro" id="IPR012337">
    <property type="entry name" value="RNaseH-like_sf"/>
</dbReference>
<dbReference type="CDD" id="cd06147">
    <property type="entry name" value="Rrp6p_like_exo"/>
    <property type="match status" value="1"/>
</dbReference>
<keyword evidence="4" id="KW-0378">Hydrolase</keyword>
<dbReference type="Proteomes" id="UP000504638">
    <property type="component" value="Unplaced"/>
</dbReference>
<dbReference type="GO" id="GO:0071039">
    <property type="term" value="P:nuclear polyadenylation-dependent CUT catabolic process"/>
    <property type="evidence" value="ECO:0007669"/>
    <property type="project" value="TreeGrafter"/>
</dbReference>
<evidence type="ECO:0000256" key="2">
    <source>
        <dbReference type="ARBA" id="ARBA00022552"/>
    </source>
</evidence>
<dbReference type="InterPro" id="IPR036397">
    <property type="entry name" value="RNaseH_sf"/>
</dbReference>
<dbReference type="GO" id="GO:0071036">
    <property type="term" value="P:nuclear polyadenylation-dependent snoRNA catabolic process"/>
    <property type="evidence" value="ECO:0007669"/>
    <property type="project" value="TreeGrafter"/>
</dbReference>
<dbReference type="Pfam" id="PF00570">
    <property type="entry name" value="HRDC"/>
    <property type="match status" value="1"/>
</dbReference>
<dbReference type="InterPro" id="IPR002562">
    <property type="entry name" value="3'-5'_exonuclease_dom"/>
</dbReference>
<keyword evidence="3" id="KW-0540">Nuclease</keyword>
<keyword evidence="7" id="KW-0539">Nucleus</keyword>
<sequence length="862" mass="95647">MSDIPPDFATLQPSIQSALLSVTRTSGTLAATDIPFQRSLDPSFGRALTSQNARLRSLGERLIRVAQGDAAPAEPSGQGSGKKGAGILGSGEEEDAEAVDVIDRNWRGVVDVLDGLLEKADSTLDEFSGVVKRMDPESQSPAPPKGKTQTRNTYRLQDITKPQELFEAAPTNDETAPWKPLLHTKPHAVVPLDQSLVTVANDDGLEQYQHPYQTEIEQYDYPEWVYQNTDPQPYHPFESTTATFVDTPEAVDEMLQELKQAKEIAIDLEHHDARTYIGLVSLMQISTRDKDWVVDTLKPWRRKLQVLNEVFTDPKILKVLHGAYMDVVWLQRDLGLYLVGLFDTHHASRVLGYAGGSLAFLLQKFVNFNAQKQYQMADWRIRPLPTEMFDYARSDTHFLLYIFDHIRNELVARDSDPPFASEHMHGVLEKSKATALNRYEYPSADPATGLGTVGWFKLIARTPALLDRQQFSVFRRVHAWRDRVAREEDESTNWVLANHGLFSIARAMPTTKQQLWKMIGTVSPVMRQRGDELVEVVRVAKEQGKNGPEMVEVLKKMEGLLPKKFERDMASKFARGPSTAETLREIRNGVANGTTPSDATTTATTVPDPALQKFNPATWAADSLRGLMSRFWGGSLGQIPTPMGVKGHQKRDQLSHNVSLSLPLPPLTAEVFSDFDQLEGPSQPAEPPAHSFVPASSRPEAKADDIFVIKQLGMHKAGKKRKSEAISSDPALPESGGPAPAPDAFVDGIEEVHVTDTDDSDAGRRFRGEMRAAEKGRKRERKRQKKAEKQRRSDVEPAGDGEAVETAPEPFDYASAPSVLHPAGQPEQSGKKAMNPFRKGLDAPRGKGRRMNPDGISGTWKG</sequence>
<dbReference type="InterPro" id="IPR002121">
    <property type="entry name" value="HRDC_dom"/>
</dbReference>
<evidence type="ECO:0000259" key="10">
    <source>
        <dbReference type="PROSITE" id="PS50967"/>
    </source>
</evidence>
<dbReference type="FunFam" id="3.30.420.10:FF:000059">
    <property type="entry name" value="Exosome complex exonuclease Rrp6"/>
    <property type="match status" value="1"/>
</dbReference>
<evidence type="ECO:0000256" key="7">
    <source>
        <dbReference type="ARBA" id="ARBA00023242"/>
    </source>
</evidence>
<dbReference type="PANTHER" id="PTHR12124">
    <property type="entry name" value="POLYMYOSITIS/SCLERODERMA AUTOANTIGEN-RELATED"/>
    <property type="match status" value="1"/>
</dbReference>
<keyword evidence="2" id="KW-0698">rRNA processing</keyword>
<dbReference type="Gene3D" id="1.10.150.80">
    <property type="entry name" value="HRDC domain"/>
    <property type="match status" value="1"/>
</dbReference>
<dbReference type="GO" id="GO:0000176">
    <property type="term" value="C:nuclear exosome (RNase complex)"/>
    <property type="evidence" value="ECO:0007669"/>
    <property type="project" value="InterPro"/>
</dbReference>
<gene>
    <name evidence="11 13" type="ORF">P152DRAFT_462632</name>
</gene>
<dbReference type="GO" id="GO:0000467">
    <property type="term" value="P:exonucleolytic trimming to generate mature 3'-end of 5.8S rRNA from tricistronic rRNA transcript (SSU-rRNA, 5.8S rRNA, LSU-rRNA)"/>
    <property type="evidence" value="ECO:0007669"/>
    <property type="project" value="InterPro"/>
</dbReference>
<dbReference type="InterPro" id="IPR012588">
    <property type="entry name" value="Exosome-assoc_fac_Rrp6_N"/>
</dbReference>
<dbReference type="RefSeq" id="XP_033529987.1">
    <property type="nucleotide sequence ID" value="XM_033680388.1"/>
</dbReference>
<dbReference type="FunFam" id="1.10.150.80:FF:000001">
    <property type="entry name" value="Putative exosome component 10"/>
    <property type="match status" value="1"/>
</dbReference>
<feature type="region of interest" description="Disordered" evidence="9">
    <location>
        <begin position="589"/>
        <end position="609"/>
    </location>
</feature>
<dbReference type="GO" id="GO:0071038">
    <property type="term" value="P:TRAMP-dependent tRNA surveillance pathway"/>
    <property type="evidence" value="ECO:0007669"/>
    <property type="project" value="TreeGrafter"/>
</dbReference>
<feature type="region of interest" description="Disordered" evidence="9">
    <location>
        <begin position="677"/>
        <end position="697"/>
    </location>
</feature>
<dbReference type="InterPro" id="IPR044876">
    <property type="entry name" value="HRDC_dom_sf"/>
</dbReference>
<feature type="region of interest" description="Disordered" evidence="9">
    <location>
        <begin position="717"/>
        <end position="862"/>
    </location>
</feature>
<evidence type="ECO:0000256" key="3">
    <source>
        <dbReference type="ARBA" id="ARBA00022722"/>
    </source>
</evidence>
<dbReference type="GO" id="GO:0000175">
    <property type="term" value="F:3'-5'-RNA exonuclease activity"/>
    <property type="evidence" value="ECO:0007669"/>
    <property type="project" value="InterPro"/>
</dbReference>
<dbReference type="SUPFAM" id="SSF47819">
    <property type="entry name" value="HRDC-like"/>
    <property type="match status" value="1"/>
</dbReference>
<evidence type="ECO:0000256" key="6">
    <source>
        <dbReference type="ARBA" id="ARBA00022839"/>
    </source>
</evidence>
<dbReference type="GO" id="GO:0071044">
    <property type="term" value="P:histone mRNA catabolic process"/>
    <property type="evidence" value="ECO:0007669"/>
    <property type="project" value="TreeGrafter"/>
</dbReference>
<dbReference type="SMART" id="SM00474">
    <property type="entry name" value="35EXOc"/>
    <property type="match status" value="1"/>
</dbReference>
<dbReference type="GO" id="GO:0071037">
    <property type="term" value="P:nuclear polyadenylation-dependent snRNA catabolic process"/>
    <property type="evidence" value="ECO:0007669"/>
    <property type="project" value="TreeGrafter"/>
</dbReference>
<dbReference type="PANTHER" id="PTHR12124:SF47">
    <property type="entry name" value="EXOSOME COMPONENT 10"/>
    <property type="match status" value="1"/>
</dbReference>
<dbReference type="OrthoDB" id="2250022at2759"/>
<dbReference type="SUPFAM" id="SSF53098">
    <property type="entry name" value="Ribonuclease H-like"/>
    <property type="match status" value="1"/>
</dbReference>
<feature type="region of interest" description="Disordered" evidence="9">
    <location>
        <begin position="131"/>
        <end position="151"/>
    </location>
</feature>
<comment type="similarity">
    <text evidence="8">Belongs to the exosome component 10/RRP6 family.</text>
</comment>
<dbReference type="InterPro" id="IPR045092">
    <property type="entry name" value="Rrp6-like"/>
</dbReference>
<keyword evidence="5" id="KW-0271">Exosome</keyword>
<dbReference type="GO" id="GO:0000166">
    <property type="term" value="F:nucleotide binding"/>
    <property type="evidence" value="ECO:0007669"/>
    <property type="project" value="InterPro"/>
</dbReference>
<feature type="compositionally biased region" description="Basic and acidic residues" evidence="9">
    <location>
        <begin position="750"/>
        <end position="777"/>
    </location>
</feature>
<evidence type="ECO:0000313" key="12">
    <source>
        <dbReference type="Proteomes" id="UP000504638"/>
    </source>
</evidence>
<evidence type="ECO:0000256" key="4">
    <source>
        <dbReference type="ARBA" id="ARBA00022801"/>
    </source>
</evidence>
<name>A0A6G1FRK4_9PEZI</name>
<dbReference type="GO" id="GO:0071035">
    <property type="term" value="P:nuclear polyadenylation-dependent rRNA catabolic process"/>
    <property type="evidence" value="ECO:0007669"/>
    <property type="project" value="TreeGrafter"/>
</dbReference>
<feature type="compositionally biased region" description="Basic residues" evidence="9">
    <location>
        <begin position="778"/>
        <end position="789"/>
    </location>
</feature>
<dbReference type="Pfam" id="PF08066">
    <property type="entry name" value="PMC2NT"/>
    <property type="match status" value="1"/>
</dbReference>
<dbReference type="AlphaFoldDB" id="A0A6G1FRK4"/>
<dbReference type="EMBL" id="ML975185">
    <property type="protein sequence ID" value="KAF1808356.1"/>
    <property type="molecule type" value="Genomic_DNA"/>
</dbReference>
<evidence type="ECO:0000256" key="5">
    <source>
        <dbReference type="ARBA" id="ARBA00022835"/>
    </source>
</evidence>
<dbReference type="Gene3D" id="3.30.420.10">
    <property type="entry name" value="Ribonuclease H-like superfamily/Ribonuclease H"/>
    <property type="match status" value="1"/>
</dbReference>
<reference evidence="13" key="2">
    <citation type="submission" date="2020-04" db="EMBL/GenBank/DDBJ databases">
        <authorList>
            <consortium name="NCBI Genome Project"/>
        </authorList>
    </citation>
    <scope>NUCLEOTIDE SEQUENCE</scope>
    <source>
        <strain evidence="13">CBS 781.70</strain>
    </source>
</reference>
<dbReference type="InterPro" id="IPR049559">
    <property type="entry name" value="Rrp6p-like_exo"/>
</dbReference>
<reference evidence="13" key="3">
    <citation type="submission" date="2025-04" db="UniProtKB">
        <authorList>
            <consortium name="RefSeq"/>
        </authorList>
    </citation>
    <scope>IDENTIFICATION</scope>
    <source>
        <strain evidence="13">CBS 781.70</strain>
    </source>
</reference>
<comment type="subcellular location">
    <subcellularLocation>
        <location evidence="1">Nucleus</location>
    </subcellularLocation>
</comment>
<dbReference type="GO" id="GO:0071040">
    <property type="term" value="P:nuclear polyadenylation-dependent antisense transcript catabolic process"/>
    <property type="evidence" value="ECO:0007669"/>
    <property type="project" value="TreeGrafter"/>
</dbReference>
<keyword evidence="12" id="KW-1185">Reference proteome</keyword>
<evidence type="ECO:0000256" key="9">
    <source>
        <dbReference type="SAM" id="MobiDB-lite"/>
    </source>
</evidence>
<dbReference type="GO" id="GO:0005730">
    <property type="term" value="C:nucleolus"/>
    <property type="evidence" value="ECO:0007669"/>
    <property type="project" value="TreeGrafter"/>
</dbReference>
<feature type="compositionally biased region" description="Gly residues" evidence="9">
    <location>
        <begin position="78"/>
        <end position="89"/>
    </location>
</feature>
<protein>
    <recommendedName>
        <fullName evidence="10">HRDC domain-containing protein</fullName>
    </recommendedName>
</protein>
<evidence type="ECO:0000256" key="1">
    <source>
        <dbReference type="ARBA" id="ARBA00004123"/>
    </source>
</evidence>
<accession>A0A6G1FRK4</accession>
<feature type="region of interest" description="Disordered" evidence="9">
    <location>
        <begin position="68"/>
        <end position="94"/>
    </location>
</feature>
<dbReference type="GO" id="GO:0003727">
    <property type="term" value="F:single-stranded RNA binding"/>
    <property type="evidence" value="ECO:0007669"/>
    <property type="project" value="TreeGrafter"/>
</dbReference>
<reference evidence="11 13" key="1">
    <citation type="submission" date="2020-01" db="EMBL/GenBank/DDBJ databases">
        <authorList>
            <consortium name="DOE Joint Genome Institute"/>
            <person name="Haridas S."/>
            <person name="Albert R."/>
            <person name="Binder M."/>
            <person name="Bloem J."/>
            <person name="Labutti K."/>
            <person name="Salamov A."/>
            <person name="Andreopoulos B."/>
            <person name="Baker S.E."/>
            <person name="Barry K."/>
            <person name="Bills G."/>
            <person name="Bluhm B.H."/>
            <person name="Cannon C."/>
            <person name="Castanera R."/>
            <person name="Culley D.E."/>
            <person name="Daum C."/>
            <person name="Ezra D."/>
            <person name="Gonzalez J.B."/>
            <person name="Henrissat B."/>
            <person name="Kuo A."/>
            <person name="Liang C."/>
            <person name="Lipzen A."/>
            <person name="Lutzoni F."/>
            <person name="Magnuson J."/>
            <person name="Mondo S."/>
            <person name="Nolan M."/>
            <person name="Ohm R."/>
            <person name="Pangilinan J."/>
            <person name="Park H.-J."/>
            <person name="Ramirez L."/>
            <person name="Alfaro M."/>
            <person name="Sun H."/>
            <person name="Tritt A."/>
            <person name="Yoshinaga Y."/>
            <person name="Zwiers L.-H."/>
            <person name="Turgeon B.G."/>
            <person name="Goodwin S.B."/>
            <person name="Spatafora J.W."/>
            <person name="Crous P.W."/>
            <person name="Grigoriev I.V."/>
        </authorList>
    </citation>
    <scope>NUCLEOTIDE SEQUENCE</scope>
    <source>
        <strain evidence="11 13">CBS 781.70</strain>
    </source>
</reference>
<dbReference type="GeneID" id="54420958"/>
<dbReference type="SMART" id="SM00341">
    <property type="entry name" value="HRDC"/>
    <property type="match status" value="1"/>
</dbReference>
<evidence type="ECO:0000256" key="8">
    <source>
        <dbReference type="ARBA" id="ARBA00043957"/>
    </source>
</evidence>
<feature type="compositionally biased region" description="Low complexity" evidence="9">
    <location>
        <begin position="594"/>
        <end position="609"/>
    </location>
</feature>
<keyword evidence="6" id="KW-0269">Exonuclease</keyword>
<evidence type="ECO:0000313" key="11">
    <source>
        <dbReference type="EMBL" id="KAF1808356.1"/>
    </source>
</evidence>
<proteinExistence type="inferred from homology"/>
<dbReference type="GO" id="GO:0071051">
    <property type="term" value="P:poly(A)-dependent snoRNA 3'-end processing"/>
    <property type="evidence" value="ECO:0007669"/>
    <property type="project" value="TreeGrafter"/>
</dbReference>
<dbReference type="InterPro" id="IPR010997">
    <property type="entry name" value="HRDC-like_sf"/>
</dbReference>
<evidence type="ECO:0000313" key="13">
    <source>
        <dbReference type="RefSeq" id="XP_033529987.1"/>
    </source>
</evidence>
<feature type="domain" description="HRDC" evidence="10">
    <location>
        <begin position="467"/>
        <end position="547"/>
    </location>
</feature>
<dbReference type="PROSITE" id="PS50967">
    <property type="entry name" value="HRDC"/>
    <property type="match status" value="1"/>
</dbReference>